<dbReference type="Proteomes" id="UP001066276">
    <property type="component" value="Chromosome 4_2"/>
</dbReference>
<comment type="caution">
    <text evidence="1">The sequence shown here is derived from an EMBL/GenBank/DDBJ whole genome shotgun (WGS) entry which is preliminary data.</text>
</comment>
<dbReference type="EMBL" id="JANPWB010000008">
    <property type="protein sequence ID" value="KAJ1160462.1"/>
    <property type="molecule type" value="Genomic_DNA"/>
</dbReference>
<sequence>MLLYSRAEPYLTMPVSHTQFINLLPHDPGVTSLRQAHRGPGLMMRNDICDDSTHEEVTRGNSRRGVRGLTVISKERIYSQGCHFLPRRGNSDYFV</sequence>
<reference evidence="1" key="1">
    <citation type="journal article" date="2022" name="bioRxiv">
        <title>Sequencing and chromosome-scale assembly of the giantPleurodeles waltlgenome.</title>
        <authorList>
            <person name="Brown T."/>
            <person name="Elewa A."/>
            <person name="Iarovenko S."/>
            <person name="Subramanian E."/>
            <person name="Araus A.J."/>
            <person name="Petzold A."/>
            <person name="Susuki M."/>
            <person name="Suzuki K.-i.T."/>
            <person name="Hayashi T."/>
            <person name="Toyoda A."/>
            <person name="Oliveira C."/>
            <person name="Osipova E."/>
            <person name="Leigh N.D."/>
            <person name="Simon A."/>
            <person name="Yun M.H."/>
        </authorList>
    </citation>
    <scope>NUCLEOTIDE SEQUENCE</scope>
    <source>
        <strain evidence="1">20211129_DDA</strain>
        <tissue evidence="1">Liver</tissue>
    </source>
</reference>
<evidence type="ECO:0000313" key="1">
    <source>
        <dbReference type="EMBL" id="KAJ1160462.1"/>
    </source>
</evidence>
<keyword evidence="2" id="KW-1185">Reference proteome</keyword>
<evidence type="ECO:0000313" key="2">
    <source>
        <dbReference type="Proteomes" id="UP001066276"/>
    </source>
</evidence>
<accession>A0AAV7S924</accession>
<organism evidence="1 2">
    <name type="scientific">Pleurodeles waltl</name>
    <name type="common">Iberian ribbed newt</name>
    <dbReference type="NCBI Taxonomy" id="8319"/>
    <lineage>
        <taxon>Eukaryota</taxon>
        <taxon>Metazoa</taxon>
        <taxon>Chordata</taxon>
        <taxon>Craniata</taxon>
        <taxon>Vertebrata</taxon>
        <taxon>Euteleostomi</taxon>
        <taxon>Amphibia</taxon>
        <taxon>Batrachia</taxon>
        <taxon>Caudata</taxon>
        <taxon>Salamandroidea</taxon>
        <taxon>Salamandridae</taxon>
        <taxon>Pleurodelinae</taxon>
        <taxon>Pleurodeles</taxon>
    </lineage>
</organism>
<name>A0AAV7S924_PLEWA</name>
<gene>
    <name evidence="1" type="ORF">NDU88_000964</name>
</gene>
<protein>
    <submittedName>
        <fullName evidence="1">Uncharacterized protein</fullName>
    </submittedName>
</protein>
<proteinExistence type="predicted"/>
<dbReference type="AlphaFoldDB" id="A0AAV7S924"/>